<dbReference type="Proteomes" id="UP000078492">
    <property type="component" value="Unassembled WGS sequence"/>
</dbReference>
<name>A0A195DCD3_9HYME</name>
<dbReference type="PANTHER" id="PTHR46406">
    <property type="entry name" value="NITRIC OXIDE-ASSOCIATED PROTEIN 1"/>
    <property type="match status" value="1"/>
</dbReference>
<accession>A0A195DCD3</accession>
<evidence type="ECO:0000259" key="1">
    <source>
        <dbReference type="Pfam" id="PF01926"/>
    </source>
</evidence>
<dbReference type="InterPro" id="IPR052807">
    <property type="entry name" value="Mito_transl_resp_regulator"/>
</dbReference>
<feature type="domain" description="G" evidence="1">
    <location>
        <begin position="424"/>
        <end position="474"/>
    </location>
</feature>
<dbReference type="InterPro" id="IPR006073">
    <property type="entry name" value="GTP-bd"/>
</dbReference>
<dbReference type="PANTHER" id="PTHR46406:SF1">
    <property type="entry name" value="NITRIC OXIDE-ASSOCIATED PROTEIN 1"/>
    <property type="match status" value="1"/>
</dbReference>
<dbReference type="InterPro" id="IPR027417">
    <property type="entry name" value="P-loop_NTPase"/>
</dbReference>
<dbReference type="EMBL" id="KQ980989">
    <property type="protein sequence ID" value="KYN10570.1"/>
    <property type="molecule type" value="Genomic_DNA"/>
</dbReference>
<dbReference type="GO" id="GO:0005525">
    <property type="term" value="F:GTP binding"/>
    <property type="evidence" value="ECO:0007669"/>
    <property type="project" value="InterPro"/>
</dbReference>
<protein>
    <submittedName>
        <fullName evidence="2">Uncharacterized protein C4orf14 like protein</fullName>
    </submittedName>
</protein>
<dbReference type="CDD" id="cd01855">
    <property type="entry name" value="YqeH"/>
    <property type="match status" value="1"/>
</dbReference>
<dbReference type="STRING" id="471704.A0A195DCD3"/>
<proteinExistence type="predicted"/>
<evidence type="ECO:0000313" key="2">
    <source>
        <dbReference type="EMBL" id="KYN10570.1"/>
    </source>
</evidence>
<sequence>MLSLNNIKLINFVKYSAWKLCTDNTYCHLRTCRYKLIQAFFYSTKCNTKADGIQSSLDPRVEALREKLIYCDYLDYHKVKLSYMKRLVLNKRAENFAREVRKNELTNVPVYSILLDERNEENDDSHLEQKYINAEEDATKPVHMPYASTDSYSNVDTSSEMNENNFDEDTISLNSRYKALYEKYLMEKDANLEKEEFNLQDYLGEGDTYKKDFPSNVPSNWMVDVEQYDDTLQDNTWLGNYGTPDPNSSISSIPCGGCGALLHCKDPALPGYLPSELFQKRSNQELRVMICQRCHFMHYYNTTLEVKVSADEYPKLLKVIRTKKCAVILMVDLTDFPCSIWPEINSVLHPLTPVFVVGNKVDLLPQDSKQFFTHVKNCLLKAVESTKIKKENIRHVELISAKTGYGIEELINKLHNIWKYKGDVYVIGCTNVGKSSLFNALLQSDYCKVQAVDLIQRATISPWPGTTLNLLKFPILNPVRKRLYLRALRLKMEQQHKHAEEKSRISQFEMTRNLKYATLQSHIGRTFQSTSENNLFMERKFKKNTQFGFDENKEEYKLSRWCYDTPGTIQSDQILDLLTMQELLSVLPKKIISPRTFILRVNQTIFLGGIGRLDYVEGDTFIRCTIFSSNELPITLTRTENADNVYNELLKTEAFVVPENNPDRLKHWPPLVSKEMEITGVGQNESISDIVLSSAVRFERFVKMYLYNRGFIIVTGWIAIAAEEAERVLLKAWNPQGRGLYLRTPALLRKSVALRGHRISDTPTYKSGRQAYRK</sequence>
<dbReference type="SUPFAM" id="SSF52540">
    <property type="entry name" value="P-loop containing nucleoside triphosphate hydrolases"/>
    <property type="match status" value="1"/>
</dbReference>
<gene>
    <name evidence="2" type="ORF">ALC57_17175</name>
</gene>
<organism evidence="2 3">
    <name type="scientific">Trachymyrmex cornetzi</name>
    <dbReference type="NCBI Taxonomy" id="471704"/>
    <lineage>
        <taxon>Eukaryota</taxon>
        <taxon>Metazoa</taxon>
        <taxon>Ecdysozoa</taxon>
        <taxon>Arthropoda</taxon>
        <taxon>Hexapoda</taxon>
        <taxon>Insecta</taxon>
        <taxon>Pterygota</taxon>
        <taxon>Neoptera</taxon>
        <taxon>Endopterygota</taxon>
        <taxon>Hymenoptera</taxon>
        <taxon>Apocrita</taxon>
        <taxon>Aculeata</taxon>
        <taxon>Formicoidea</taxon>
        <taxon>Formicidae</taxon>
        <taxon>Myrmicinae</taxon>
        <taxon>Trachymyrmex</taxon>
    </lineage>
</organism>
<keyword evidence="3" id="KW-1185">Reference proteome</keyword>
<evidence type="ECO:0000313" key="3">
    <source>
        <dbReference type="Proteomes" id="UP000078492"/>
    </source>
</evidence>
<reference evidence="2 3" key="1">
    <citation type="submission" date="2015-09" db="EMBL/GenBank/DDBJ databases">
        <title>Trachymyrmex cornetzi WGS genome.</title>
        <authorList>
            <person name="Nygaard S."/>
            <person name="Hu H."/>
            <person name="Boomsma J."/>
            <person name="Zhang G."/>
        </authorList>
    </citation>
    <scope>NUCLEOTIDE SEQUENCE [LARGE SCALE GENOMIC DNA]</scope>
    <source>
        <strain evidence="2">Tcor2-1</strain>
        <tissue evidence="2">Whole body</tissue>
    </source>
</reference>
<dbReference type="Pfam" id="PF01926">
    <property type="entry name" value="MMR_HSR1"/>
    <property type="match status" value="1"/>
</dbReference>
<dbReference type="Gene3D" id="3.40.50.300">
    <property type="entry name" value="P-loop containing nucleotide triphosphate hydrolases"/>
    <property type="match status" value="1"/>
</dbReference>
<dbReference type="AlphaFoldDB" id="A0A195DCD3"/>